<name>W3X113_PESFW</name>
<dbReference type="RefSeq" id="XP_007835471.1">
    <property type="nucleotide sequence ID" value="XM_007837280.1"/>
</dbReference>
<sequence>MRLSASVGLLAVVAIAGVAAQDLHCGDTTHAFTCGQAQITGQDCLGDCNCQNGGQCAGFSDINDNDCPAADFKNVCFRADNGPDCECR</sequence>
<keyword evidence="1" id="KW-0732">Signal</keyword>
<dbReference type="Proteomes" id="UP000030651">
    <property type="component" value="Unassembled WGS sequence"/>
</dbReference>
<protein>
    <submittedName>
        <fullName evidence="2">Uncharacterized protein</fullName>
    </submittedName>
</protein>
<feature type="signal peptide" evidence="1">
    <location>
        <begin position="1"/>
        <end position="20"/>
    </location>
</feature>
<gene>
    <name evidence="2" type="ORF">PFICI_08699</name>
</gene>
<dbReference type="InParanoid" id="W3X113"/>
<organism evidence="2 3">
    <name type="scientific">Pestalotiopsis fici (strain W106-1 / CGMCC3.15140)</name>
    <dbReference type="NCBI Taxonomy" id="1229662"/>
    <lineage>
        <taxon>Eukaryota</taxon>
        <taxon>Fungi</taxon>
        <taxon>Dikarya</taxon>
        <taxon>Ascomycota</taxon>
        <taxon>Pezizomycotina</taxon>
        <taxon>Sordariomycetes</taxon>
        <taxon>Xylariomycetidae</taxon>
        <taxon>Amphisphaeriales</taxon>
        <taxon>Sporocadaceae</taxon>
        <taxon>Pestalotiopsis</taxon>
    </lineage>
</organism>
<dbReference type="EMBL" id="KI912114">
    <property type="protein sequence ID" value="ETS78846.1"/>
    <property type="molecule type" value="Genomic_DNA"/>
</dbReference>
<evidence type="ECO:0000313" key="3">
    <source>
        <dbReference type="Proteomes" id="UP000030651"/>
    </source>
</evidence>
<proteinExistence type="predicted"/>
<accession>W3X113</accession>
<dbReference type="KEGG" id="pfy:PFICI_08699"/>
<feature type="chain" id="PRO_5004834183" evidence="1">
    <location>
        <begin position="21"/>
        <end position="88"/>
    </location>
</feature>
<keyword evidence="3" id="KW-1185">Reference proteome</keyword>
<dbReference type="HOGENOM" id="CLU_2469825_0_0_1"/>
<evidence type="ECO:0000313" key="2">
    <source>
        <dbReference type="EMBL" id="ETS78846.1"/>
    </source>
</evidence>
<dbReference type="GeneID" id="19273712"/>
<evidence type="ECO:0000256" key="1">
    <source>
        <dbReference type="SAM" id="SignalP"/>
    </source>
</evidence>
<reference evidence="3" key="1">
    <citation type="journal article" date="2015" name="BMC Genomics">
        <title>Genomic and transcriptomic analysis of the endophytic fungus Pestalotiopsis fici reveals its lifestyle and high potential for synthesis of natural products.</title>
        <authorList>
            <person name="Wang X."/>
            <person name="Zhang X."/>
            <person name="Liu L."/>
            <person name="Xiang M."/>
            <person name="Wang W."/>
            <person name="Sun X."/>
            <person name="Che Y."/>
            <person name="Guo L."/>
            <person name="Liu G."/>
            <person name="Guo L."/>
            <person name="Wang C."/>
            <person name="Yin W.B."/>
            <person name="Stadler M."/>
            <person name="Zhang X."/>
            <person name="Liu X."/>
        </authorList>
    </citation>
    <scope>NUCLEOTIDE SEQUENCE [LARGE SCALE GENOMIC DNA]</scope>
    <source>
        <strain evidence="3">W106-1 / CGMCC3.15140</strain>
    </source>
</reference>
<dbReference type="AlphaFoldDB" id="W3X113"/>